<dbReference type="Gene3D" id="3.40.395.10">
    <property type="entry name" value="Adenoviral Proteinase, Chain A"/>
    <property type="match status" value="1"/>
</dbReference>
<evidence type="ECO:0000313" key="6">
    <source>
        <dbReference type="Proteomes" id="UP001604336"/>
    </source>
</evidence>
<name>A0ABD1SHE3_9LAMI</name>
<dbReference type="GO" id="GO:0006508">
    <property type="term" value="P:proteolysis"/>
    <property type="evidence" value="ECO:0007669"/>
    <property type="project" value="UniProtKB-KW"/>
</dbReference>
<dbReference type="InterPro" id="IPR038765">
    <property type="entry name" value="Papain-like_cys_pep_sf"/>
</dbReference>
<protein>
    <submittedName>
        <fullName evidence="5">Ulp1 protease family</fullName>
    </submittedName>
</protein>
<evidence type="ECO:0000313" key="5">
    <source>
        <dbReference type="EMBL" id="KAL2499619.1"/>
    </source>
</evidence>
<dbReference type="EMBL" id="JBFOLK010000007">
    <property type="protein sequence ID" value="KAL2499619.1"/>
    <property type="molecule type" value="Genomic_DNA"/>
</dbReference>
<evidence type="ECO:0000256" key="1">
    <source>
        <dbReference type="ARBA" id="ARBA00005234"/>
    </source>
</evidence>
<gene>
    <name evidence="5" type="ORF">Adt_25169</name>
</gene>
<evidence type="ECO:0000256" key="2">
    <source>
        <dbReference type="ARBA" id="ARBA00022670"/>
    </source>
</evidence>
<keyword evidence="2 5" id="KW-0645">Protease</keyword>
<dbReference type="SUPFAM" id="SSF54001">
    <property type="entry name" value="Cysteine proteinases"/>
    <property type="match status" value="1"/>
</dbReference>
<keyword evidence="6" id="KW-1185">Reference proteome</keyword>
<evidence type="ECO:0000256" key="3">
    <source>
        <dbReference type="ARBA" id="ARBA00022801"/>
    </source>
</evidence>
<reference evidence="6" key="1">
    <citation type="submission" date="2024-07" db="EMBL/GenBank/DDBJ databases">
        <title>Two chromosome-level genome assemblies of Korean endemic species Abeliophyllum distichum and Forsythia ovata (Oleaceae).</title>
        <authorList>
            <person name="Jang H."/>
        </authorList>
    </citation>
    <scope>NUCLEOTIDE SEQUENCE [LARGE SCALE GENOMIC DNA]</scope>
</reference>
<feature type="domain" description="Ubiquitin-like protease family profile" evidence="4">
    <location>
        <begin position="91"/>
        <end position="137"/>
    </location>
</feature>
<accession>A0ABD1SHE3</accession>
<dbReference type="AlphaFoldDB" id="A0ABD1SHE3"/>
<dbReference type="GO" id="GO:0008233">
    <property type="term" value="F:peptidase activity"/>
    <property type="evidence" value="ECO:0007669"/>
    <property type="project" value="UniProtKB-KW"/>
</dbReference>
<comment type="caution">
    <text evidence="5">The sequence shown here is derived from an EMBL/GenBank/DDBJ whole genome shotgun (WGS) entry which is preliminary data.</text>
</comment>
<sequence>MISLTQAVISQIITPIPFTVEDDSTLEPLLKRISRLAACIQSPYVISFPSQGNANPNHQTVNFQYEFCLDVPDISNYVVFENWYGKRLRLGNNGDCGIFIIKYAEYIFQKKIMEMSKKFDTHMARYNMAVQLYKYMLEKSDLPSSRMCN</sequence>
<comment type="similarity">
    <text evidence="1">Belongs to the peptidase C48 family.</text>
</comment>
<dbReference type="InterPro" id="IPR003653">
    <property type="entry name" value="Peptidase_C48_C"/>
</dbReference>
<dbReference type="Proteomes" id="UP001604336">
    <property type="component" value="Unassembled WGS sequence"/>
</dbReference>
<organism evidence="5 6">
    <name type="scientific">Abeliophyllum distichum</name>
    <dbReference type="NCBI Taxonomy" id="126358"/>
    <lineage>
        <taxon>Eukaryota</taxon>
        <taxon>Viridiplantae</taxon>
        <taxon>Streptophyta</taxon>
        <taxon>Embryophyta</taxon>
        <taxon>Tracheophyta</taxon>
        <taxon>Spermatophyta</taxon>
        <taxon>Magnoliopsida</taxon>
        <taxon>eudicotyledons</taxon>
        <taxon>Gunneridae</taxon>
        <taxon>Pentapetalae</taxon>
        <taxon>asterids</taxon>
        <taxon>lamiids</taxon>
        <taxon>Lamiales</taxon>
        <taxon>Oleaceae</taxon>
        <taxon>Forsythieae</taxon>
        <taxon>Abeliophyllum</taxon>
    </lineage>
</organism>
<evidence type="ECO:0000259" key="4">
    <source>
        <dbReference type="Pfam" id="PF02902"/>
    </source>
</evidence>
<keyword evidence="3" id="KW-0378">Hydrolase</keyword>
<proteinExistence type="inferred from homology"/>
<dbReference type="Pfam" id="PF02902">
    <property type="entry name" value="Peptidase_C48"/>
    <property type="match status" value="1"/>
</dbReference>